<organism evidence="2 3">
    <name type="scientific">Nocardiopsis changdeensis</name>
    <dbReference type="NCBI Taxonomy" id="2831969"/>
    <lineage>
        <taxon>Bacteria</taxon>
        <taxon>Bacillati</taxon>
        <taxon>Actinomycetota</taxon>
        <taxon>Actinomycetes</taxon>
        <taxon>Streptosporangiales</taxon>
        <taxon>Nocardiopsidaceae</taxon>
        <taxon>Nocardiopsis</taxon>
    </lineage>
</organism>
<feature type="region of interest" description="Disordered" evidence="1">
    <location>
        <begin position="49"/>
        <end position="71"/>
    </location>
</feature>
<evidence type="ECO:0000256" key="1">
    <source>
        <dbReference type="SAM" id="MobiDB-lite"/>
    </source>
</evidence>
<evidence type="ECO:0000313" key="3">
    <source>
        <dbReference type="Proteomes" id="UP000676079"/>
    </source>
</evidence>
<reference evidence="2 3" key="1">
    <citation type="submission" date="2021-05" db="EMBL/GenBank/DDBJ databases">
        <title>Direct Submission.</title>
        <authorList>
            <person name="Li K."/>
            <person name="Gao J."/>
        </authorList>
    </citation>
    <scope>NUCLEOTIDE SEQUENCE [LARGE SCALE GENOMIC DNA]</scope>
    <source>
        <strain evidence="2 3">Mg02</strain>
    </source>
</reference>
<feature type="compositionally biased region" description="Basic and acidic residues" evidence="1">
    <location>
        <begin position="52"/>
        <end position="71"/>
    </location>
</feature>
<sequence length="114" mass="13193">MNPAKIHALCPYCGSVIQVRQDDTIRYHRGPDPAYPQANHCKRGMRTVTTEWPEHTDSKGRTVRTHPGEFKPGRLVTSAELWDLIYSPEWITANPHEQREQLDRFEIRVKGADQ</sequence>
<dbReference type="Proteomes" id="UP000676079">
    <property type="component" value="Chromosome"/>
</dbReference>
<evidence type="ECO:0000313" key="2">
    <source>
        <dbReference type="EMBL" id="QUX20361.1"/>
    </source>
</evidence>
<accession>A0ABX8BHD8</accession>
<gene>
    <name evidence="2" type="ORF">KGD84_17695</name>
</gene>
<dbReference type="RefSeq" id="WP_220561556.1">
    <property type="nucleotide sequence ID" value="NZ_CP074133.1"/>
</dbReference>
<name>A0ABX8BHD8_9ACTN</name>
<keyword evidence="3" id="KW-1185">Reference proteome</keyword>
<evidence type="ECO:0008006" key="4">
    <source>
        <dbReference type="Google" id="ProtNLM"/>
    </source>
</evidence>
<proteinExistence type="predicted"/>
<protein>
    <recommendedName>
        <fullName evidence="4">HNH endonuclease</fullName>
    </recommendedName>
</protein>
<dbReference type="EMBL" id="CP074133">
    <property type="protein sequence ID" value="QUX20361.1"/>
    <property type="molecule type" value="Genomic_DNA"/>
</dbReference>